<sequence length="440" mass="47417">MAGETDDRAAVAPRVIRRAQAADFADRMLTRRWLVRAFLLLHGASLLALLPAIIAGGTVGDLPLYREWAMAAFEGDDIVGLDADWVYPLLAWLPIGAANLLGAPLYQLLWFLMTAALNWWAVWVLSDGGRSRRGMLAAHAFMLGFLLLSPVALLRLEGITGPLVIVGLVWLSRRPLVAGALLAVATWIKVWPAMVIAAVVAVHRERWLVVLAGFGVTAATAAISATFGGIPHLLSFLTMQTDRALQLEAPIATPWVWAAALDVFGSRVYQNRALATREVVGPLDGGAILLSTPLLVAAVACIAVLLLWARRRGADSRELLLVGAFALVAASIVFNKVGSPQYLLWLLPIAAVAMARPTAWWRRMTALLLVTSLLTTLIFPIFYMPLVRLEWFAVLLLSARNLLLVALLLAAIAKLVQLGRAGGLGPRATVSTNTQPLAIV</sequence>
<evidence type="ECO:0000256" key="6">
    <source>
        <dbReference type="ARBA" id="ARBA00023136"/>
    </source>
</evidence>
<evidence type="ECO:0000256" key="4">
    <source>
        <dbReference type="ARBA" id="ARBA00022692"/>
    </source>
</evidence>
<feature type="transmembrane region" description="Helical" evidence="8">
    <location>
        <begin position="342"/>
        <end position="359"/>
    </location>
</feature>
<feature type="transmembrane region" description="Helical" evidence="8">
    <location>
        <begin position="391"/>
        <end position="412"/>
    </location>
</feature>
<evidence type="ECO:0000313" key="10">
    <source>
        <dbReference type="Proteomes" id="UP000016462"/>
    </source>
</evidence>
<dbReference type="EMBL" id="ASHR01000021">
    <property type="protein sequence ID" value="ERG64489.1"/>
    <property type="molecule type" value="Genomic_DNA"/>
</dbReference>
<evidence type="ECO:0000256" key="2">
    <source>
        <dbReference type="ARBA" id="ARBA00022475"/>
    </source>
</evidence>
<evidence type="ECO:0000256" key="7">
    <source>
        <dbReference type="ARBA" id="ARBA00024033"/>
    </source>
</evidence>
<evidence type="ECO:0000256" key="5">
    <source>
        <dbReference type="ARBA" id="ARBA00022989"/>
    </source>
</evidence>
<dbReference type="Pfam" id="PF09594">
    <property type="entry name" value="GT87"/>
    <property type="match status" value="1"/>
</dbReference>
<comment type="caution">
    <text evidence="9">The sequence shown here is derived from an EMBL/GenBank/DDBJ whole genome shotgun (WGS) entry which is preliminary data.</text>
</comment>
<evidence type="ECO:0000256" key="3">
    <source>
        <dbReference type="ARBA" id="ARBA00022679"/>
    </source>
</evidence>
<comment type="subcellular location">
    <subcellularLocation>
        <location evidence="1">Cell membrane</location>
        <topology evidence="1">Multi-pass membrane protein</topology>
    </subcellularLocation>
</comment>
<name>U1LPY1_9MICO</name>
<protein>
    <recommendedName>
        <fullName evidence="11">DUF2029 domain-containing protein</fullName>
    </recommendedName>
</protein>
<feature type="transmembrane region" description="Helical" evidence="8">
    <location>
        <begin position="108"/>
        <end position="125"/>
    </location>
</feature>
<gene>
    <name evidence="9" type="ORF">L332_08500</name>
</gene>
<feature type="transmembrane region" description="Helical" evidence="8">
    <location>
        <begin position="287"/>
        <end position="307"/>
    </location>
</feature>
<keyword evidence="10" id="KW-1185">Reference proteome</keyword>
<feature type="transmembrane region" description="Helical" evidence="8">
    <location>
        <begin position="137"/>
        <end position="156"/>
    </location>
</feature>
<evidence type="ECO:0000256" key="8">
    <source>
        <dbReference type="SAM" id="Phobius"/>
    </source>
</evidence>
<keyword evidence="3" id="KW-0808">Transferase</keyword>
<dbReference type="GO" id="GO:0016758">
    <property type="term" value="F:hexosyltransferase activity"/>
    <property type="evidence" value="ECO:0007669"/>
    <property type="project" value="InterPro"/>
</dbReference>
<feature type="transmembrane region" description="Helical" evidence="8">
    <location>
        <begin position="366"/>
        <end position="385"/>
    </location>
</feature>
<dbReference type="AlphaFoldDB" id="U1LPY1"/>
<dbReference type="Proteomes" id="UP000016462">
    <property type="component" value="Unassembled WGS sequence"/>
</dbReference>
<keyword evidence="2" id="KW-1003">Cell membrane</keyword>
<feature type="transmembrane region" description="Helical" evidence="8">
    <location>
        <begin position="176"/>
        <end position="200"/>
    </location>
</feature>
<keyword evidence="4 8" id="KW-0812">Transmembrane</keyword>
<feature type="transmembrane region" description="Helical" evidence="8">
    <location>
        <begin position="37"/>
        <end position="60"/>
    </location>
</feature>
<keyword evidence="5 8" id="KW-1133">Transmembrane helix</keyword>
<dbReference type="RefSeq" id="WP_021010377.1">
    <property type="nucleotide sequence ID" value="NZ_ASHR01000021.1"/>
</dbReference>
<keyword evidence="6 8" id="KW-0472">Membrane</keyword>
<dbReference type="InterPro" id="IPR018584">
    <property type="entry name" value="GT87"/>
</dbReference>
<proteinExistence type="inferred from homology"/>
<reference evidence="9 10" key="1">
    <citation type="journal article" date="2013" name="Genome Announc.">
        <title>First draft genome sequence from a member of the genus agrococcus, isolated from modern microbialites.</title>
        <authorList>
            <person name="White R.A.III."/>
            <person name="Grassa C.J."/>
            <person name="Suttle C.A."/>
        </authorList>
    </citation>
    <scope>NUCLEOTIDE SEQUENCE [LARGE SCALE GENOMIC DNA]</scope>
    <source>
        <strain evidence="9 10">RW1</strain>
    </source>
</reference>
<comment type="similarity">
    <text evidence="7">Belongs to the glycosyltransferase 87 family.</text>
</comment>
<feature type="transmembrane region" description="Helical" evidence="8">
    <location>
        <begin position="207"/>
        <end position="230"/>
    </location>
</feature>
<dbReference type="GO" id="GO:0005886">
    <property type="term" value="C:plasma membrane"/>
    <property type="evidence" value="ECO:0007669"/>
    <property type="project" value="UniProtKB-SubCell"/>
</dbReference>
<accession>U1LPY1</accession>
<dbReference type="OrthoDB" id="581198at2"/>
<evidence type="ECO:0000256" key="1">
    <source>
        <dbReference type="ARBA" id="ARBA00004651"/>
    </source>
</evidence>
<evidence type="ECO:0000313" key="9">
    <source>
        <dbReference type="EMBL" id="ERG64489.1"/>
    </source>
</evidence>
<feature type="transmembrane region" description="Helical" evidence="8">
    <location>
        <begin position="319"/>
        <end position="336"/>
    </location>
</feature>
<evidence type="ECO:0008006" key="11">
    <source>
        <dbReference type="Google" id="ProtNLM"/>
    </source>
</evidence>
<organism evidence="9 10">
    <name type="scientific">Agrococcus pavilionensis RW1</name>
    <dbReference type="NCBI Taxonomy" id="1330458"/>
    <lineage>
        <taxon>Bacteria</taxon>
        <taxon>Bacillati</taxon>
        <taxon>Actinomycetota</taxon>
        <taxon>Actinomycetes</taxon>
        <taxon>Micrococcales</taxon>
        <taxon>Microbacteriaceae</taxon>
        <taxon>Agrococcus</taxon>
    </lineage>
</organism>